<dbReference type="PRINTS" id="PR00413">
    <property type="entry name" value="HADHALOGNASE"/>
</dbReference>
<dbReference type="PANTHER" id="PTHR43434:SF1">
    <property type="entry name" value="PHOSPHOGLYCOLATE PHOSPHATASE"/>
    <property type="match status" value="1"/>
</dbReference>
<reference evidence="4" key="1">
    <citation type="journal article" date="2019" name="Int. J. Syst. Evol. Microbiol.">
        <title>The Global Catalogue of Microorganisms (GCM) 10K type strain sequencing project: providing services to taxonomists for standard genome sequencing and annotation.</title>
        <authorList>
            <consortium name="The Broad Institute Genomics Platform"/>
            <consortium name="The Broad Institute Genome Sequencing Center for Infectious Disease"/>
            <person name="Wu L."/>
            <person name="Ma J."/>
        </authorList>
    </citation>
    <scope>NUCLEOTIDE SEQUENCE [LARGE SCALE GENOMIC DNA]</scope>
    <source>
        <strain evidence="4">CGMCC 1.12237</strain>
    </source>
</reference>
<dbReference type="GO" id="GO:0016787">
    <property type="term" value="F:hydrolase activity"/>
    <property type="evidence" value="ECO:0007669"/>
    <property type="project" value="UniProtKB-KW"/>
</dbReference>
<keyword evidence="1 3" id="KW-0378">Hydrolase</keyword>
<dbReference type="InterPro" id="IPR041492">
    <property type="entry name" value="HAD_2"/>
</dbReference>
<dbReference type="Proteomes" id="UP001596147">
    <property type="component" value="Unassembled WGS sequence"/>
</dbReference>
<accession>A0ABW0LI78</accession>
<dbReference type="EMBL" id="JBHSMC010000015">
    <property type="protein sequence ID" value="MFC5465613.1"/>
    <property type="molecule type" value="Genomic_DNA"/>
</dbReference>
<name>A0ABW0LI78_9BACI</name>
<keyword evidence="4" id="KW-1185">Reference proteome</keyword>
<proteinExistence type="predicted"/>
<evidence type="ECO:0000313" key="4">
    <source>
        <dbReference type="Proteomes" id="UP001596147"/>
    </source>
</evidence>
<dbReference type="NCBIfam" id="TIGR01549">
    <property type="entry name" value="HAD-SF-IA-v1"/>
    <property type="match status" value="1"/>
</dbReference>
<gene>
    <name evidence="3" type="ORF">ACFPM4_12750</name>
</gene>
<dbReference type="SFLD" id="SFLDS00003">
    <property type="entry name" value="Haloacid_Dehalogenase"/>
    <property type="match status" value="1"/>
</dbReference>
<sequence>MINTILFDFDGTLLDSRDGLVYAAYRTIQHFEADTIPFSDVQYHYGTDFSSIFARMDCSLEDAWNFFINEKSLTYHHHQLFPYVKEGLAIFKNQGIRLGIVSNQLKDLVMLSLKVHNMEDMFDVIVTRNDVMEVKPSPIPIFQAINKLNMLSEQVIMVGDTNVDMLSASQAYVKSILFKFYEETSYITKNPTHGTFFNFHEFVESFCPGGKIAI</sequence>
<dbReference type="RefSeq" id="WP_382352307.1">
    <property type="nucleotide sequence ID" value="NZ_JBHSMC010000015.1"/>
</dbReference>
<evidence type="ECO:0000256" key="2">
    <source>
        <dbReference type="ARBA" id="ARBA00022842"/>
    </source>
</evidence>
<dbReference type="Pfam" id="PF13419">
    <property type="entry name" value="HAD_2"/>
    <property type="match status" value="1"/>
</dbReference>
<dbReference type="Gene3D" id="3.40.50.1000">
    <property type="entry name" value="HAD superfamily/HAD-like"/>
    <property type="match status" value="1"/>
</dbReference>
<dbReference type="InterPro" id="IPR023198">
    <property type="entry name" value="PGP-like_dom2"/>
</dbReference>
<dbReference type="Gene3D" id="1.10.150.240">
    <property type="entry name" value="Putative phosphatase, domain 2"/>
    <property type="match status" value="1"/>
</dbReference>
<evidence type="ECO:0000256" key="1">
    <source>
        <dbReference type="ARBA" id="ARBA00022801"/>
    </source>
</evidence>
<dbReference type="PANTHER" id="PTHR43434">
    <property type="entry name" value="PHOSPHOGLYCOLATE PHOSPHATASE"/>
    <property type="match status" value="1"/>
</dbReference>
<dbReference type="SUPFAM" id="SSF56784">
    <property type="entry name" value="HAD-like"/>
    <property type="match status" value="1"/>
</dbReference>
<keyword evidence="2" id="KW-0460">Magnesium</keyword>
<dbReference type="InterPro" id="IPR050155">
    <property type="entry name" value="HAD-like_hydrolase_sf"/>
</dbReference>
<dbReference type="InterPro" id="IPR036412">
    <property type="entry name" value="HAD-like_sf"/>
</dbReference>
<dbReference type="InterPro" id="IPR006439">
    <property type="entry name" value="HAD-SF_hydro_IA"/>
</dbReference>
<dbReference type="EC" id="3.-.-.-" evidence="3"/>
<evidence type="ECO:0000313" key="3">
    <source>
        <dbReference type="EMBL" id="MFC5465613.1"/>
    </source>
</evidence>
<dbReference type="InterPro" id="IPR023214">
    <property type="entry name" value="HAD_sf"/>
</dbReference>
<dbReference type="SFLD" id="SFLDG01129">
    <property type="entry name" value="C1.5:_HAD__Beta-PGM__Phosphata"/>
    <property type="match status" value="1"/>
</dbReference>
<organism evidence="3 4">
    <name type="scientific">Lederbergia graminis</name>
    <dbReference type="NCBI Taxonomy" id="735518"/>
    <lineage>
        <taxon>Bacteria</taxon>
        <taxon>Bacillati</taxon>
        <taxon>Bacillota</taxon>
        <taxon>Bacilli</taxon>
        <taxon>Bacillales</taxon>
        <taxon>Bacillaceae</taxon>
        <taxon>Lederbergia</taxon>
    </lineage>
</organism>
<comment type="caution">
    <text evidence="3">The sequence shown here is derived from an EMBL/GenBank/DDBJ whole genome shotgun (WGS) entry which is preliminary data.</text>
</comment>
<protein>
    <submittedName>
        <fullName evidence="3">HAD family hydrolase</fullName>
        <ecNumber evidence="3">3.-.-.-</ecNumber>
    </submittedName>
</protein>